<name>A0AAD5D4Y3_AMBAR</name>
<reference evidence="2" key="1">
    <citation type="submission" date="2022-06" db="EMBL/GenBank/DDBJ databases">
        <title>Uncovering the hologenomic basis of an extraordinary plant invasion.</title>
        <authorList>
            <person name="Bieker V.C."/>
            <person name="Martin M.D."/>
            <person name="Gilbert T."/>
            <person name="Hodgins K."/>
            <person name="Battlay P."/>
            <person name="Petersen B."/>
            <person name="Wilson J."/>
        </authorList>
    </citation>
    <scope>NUCLEOTIDE SEQUENCE</scope>
    <source>
        <strain evidence="2">AA19_3_7</strain>
        <tissue evidence="2">Leaf</tissue>
    </source>
</reference>
<feature type="signal peptide" evidence="1">
    <location>
        <begin position="1"/>
        <end position="17"/>
    </location>
</feature>
<keyword evidence="1" id="KW-0732">Signal</keyword>
<keyword evidence="3" id="KW-1185">Reference proteome</keyword>
<evidence type="ECO:0000313" key="3">
    <source>
        <dbReference type="Proteomes" id="UP001206925"/>
    </source>
</evidence>
<dbReference type="AlphaFoldDB" id="A0AAD5D4Y3"/>
<organism evidence="2 3">
    <name type="scientific">Ambrosia artemisiifolia</name>
    <name type="common">Common ragweed</name>
    <dbReference type="NCBI Taxonomy" id="4212"/>
    <lineage>
        <taxon>Eukaryota</taxon>
        <taxon>Viridiplantae</taxon>
        <taxon>Streptophyta</taxon>
        <taxon>Embryophyta</taxon>
        <taxon>Tracheophyta</taxon>
        <taxon>Spermatophyta</taxon>
        <taxon>Magnoliopsida</taxon>
        <taxon>eudicotyledons</taxon>
        <taxon>Gunneridae</taxon>
        <taxon>Pentapetalae</taxon>
        <taxon>asterids</taxon>
        <taxon>campanulids</taxon>
        <taxon>Asterales</taxon>
        <taxon>Asteraceae</taxon>
        <taxon>Asteroideae</taxon>
        <taxon>Heliantheae alliance</taxon>
        <taxon>Heliantheae</taxon>
        <taxon>Ambrosia</taxon>
    </lineage>
</organism>
<protein>
    <submittedName>
        <fullName evidence="2">Uncharacterized protein</fullName>
    </submittedName>
</protein>
<proteinExistence type="predicted"/>
<dbReference type="Proteomes" id="UP001206925">
    <property type="component" value="Unassembled WGS sequence"/>
</dbReference>
<feature type="non-terminal residue" evidence="2">
    <location>
        <position position="91"/>
    </location>
</feature>
<evidence type="ECO:0000313" key="2">
    <source>
        <dbReference type="EMBL" id="KAI7752929.1"/>
    </source>
</evidence>
<comment type="caution">
    <text evidence="2">The sequence shown here is derived from an EMBL/GenBank/DDBJ whole genome shotgun (WGS) entry which is preliminary data.</text>
</comment>
<dbReference type="EMBL" id="JAMZMK010005582">
    <property type="protein sequence ID" value="KAI7752929.1"/>
    <property type="molecule type" value="Genomic_DNA"/>
</dbReference>
<gene>
    <name evidence="2" type="ORF">M8C21_004163</name>
</gene>
<sequence>RLLPILIFTVHVPSLLNLSPCHVLQFNGSFRLHHPPYIAATPLIFGDPKVLMSSRRVQVKRYQQQWLGFGEGVAGGMKVFEKQWMDTISLT</sequence>
<feature type="chain" id="PRO_5042141360" evidence="1">
    <location>
        <begin position="18"/>
        <end position="91"/>
    </location>
</feature>
<evidence type="ECO:0000256" key="1">
    <source>
        <dbReference type="SAM" id="SignalP"/>
    </source>
</evidence>
<accession>A0AAD5D4Y3</accession>